<evidence type="ECO:0000256" key="3">
    <source>
        <dbReference type="ARBA" id="ARBA00012733"/>
    </source>
</evidence>
<dbReference type="InterPro" id="IPR036278">
    <property type="entry name" value="Sialidase_sf"/>
</dbReference>
<reference evidence="5 6" key="1">
    <citation type="submission" date="2019-09" db="EMBL/GenBank/DDBJ databases">
        <title>Bifidobacterium canis sp. nov., isolated from the digestive tract of German Shepherd dog puppy.</title>
        <authorList>
            <person name="Bunesova V."/>
        </authorList>
    </citation>
    <scope>NUCLEOTIDE SEQUENCE [LARGE SCALE GENOMIC DNA]</scope>
    <source>
        <strain evidence="5 6">GSD1FS</strain>
    </source>
</reference>
<evidence type="ECO:0000256" key="2">
    <source>
        <dbReference type="ARBA" id="ARBA00009348"/>
    </source>
</evidence>
<dbReference type="CDD" id="cd15482">
    <property type="entry name" value="Sialidase_non-viral"/>
    <property type="match status" value="1"/>
</dbReference>
<feature type="domain" description="Sialidase" evidence="4">
    <location>
        <begin position="158"/>
        <end position="402"/>
    </location>
</feature>
<dbReference type="GO" id="GO:0016020">
    <property type="term" value="C:membrane"/>
    <property type="evidence" value="ECO:0007669"/>
    <property type="project" value="TreeGrafter"/>
</dbReference>
<accession>A0A7K1J4L5</accession>
<evidence type="ECO:0000313" key="6">
    <source>
        <dbReference type="Proteomes" id="UP000487882"/>
    </source>
</evidence>
<comment type="caution">
    <text evidence="5">The sequence shown here is derived from an EMBL/GenBank/DDBJ whole genome shotgun (WGS) entry which is preliminary data.</text>
</comment>
<dbReference type="GO" id="GO:0005737">
    <property type="term" value="C:cytoplasm"/>
    <property type="evidence" value="ECO:0007669"/>
    <property type="project" value="TreeGrafter"/>
</dbReference>
<dbReference type="AlphaFoldDB" id="A0A7K1J4L5"/>
<name>A0A7K1J4L5_9BIFI</name>
<organism evidence="5 6">
    <name type="scientific">Bifidobacterium canis</name>
    <dbReference type="NCBI Taxonomy" id="2610880"/>
    <lineage>
        <taxon>Bacteria</taxon>
        <taxon>Bacillati</taxon>
        <taxon>Actinomycetota</taxon>
        <taxon>Actinomycetes</taxon>
        <taxon>Bifidobacteriales</taxon>
        <taxon>Bifidobacteriaceae</taxon>
        <taxon>Bifidobacterium</taxon>
    </lineage>
</organism>
<dbReference type="InterPro" id="IPR011040">
    <property type="entry name" value="Sialidase"/>
</dbReference>
<dbReference type="Gene3D" id="2.120.10.10">
    <property type="match status" value="1"/>
</dbReference>
<dbReference type="EC" id="3.2.1.18" evidence="3"/>
<dbReference type="Gene3D" id="2.40.220.10">
    <property type="entry name" value="Intramolecular Trans-sialidase, Domain 3"/>
    <property type="match status" value="1"/>
</dbReference>
<evidence type="ECO:0000256" key="1">
    <source>
        <dbReference type="ARBA" id="ARBA00000427"/>
    </source>
</evidence>
<dbReference type="InterPro" id="IPR023364">
    <property type="entry name" value="Trans_sialidase_dom3"/>
</dbReference>
<protein>
    <recommendedName>
        <fullName evidence="3">exo-alpha-sialidase</fullName>
        <ecNumber evidence="3">3.2.1.18</ecNumber>
    </recommendedName>
</protein>
<dbReference type="GO" id="GO:0006689">
    <property type="term" value="P:ganglioside catabolic process"/>
    <property type="evidence" value="ECO:0007669"/>
    <property type="project" value="TreeGrafter"/>
</dbReference>
<dbReference type="InterPro" id="IPR026856">
    <property type="entry name" value="Sialidase_fam"/>
</dbReference>
<dbReference type="GO" id="GO:0004308">
    <property type="term" value="F:exo-alpha-sialidase activity"/>
    <property type="evidence" value="ECO:0007669"/>
    <property type="project" value="UniProtKB-EC"/>
</dbReference>
<dbReference type="PANTHER" id="PTHR10628">
    <property type="entry name" value="SIALIDASE"/>
    <property type="match status" value="1"/>
</dbReference>
<dbReference type="SUPFAM" id="SSF50939">
    <property type="entry name" value="Sialidases"/>
    <property type="match status" value="1"/>
</dbReference>
<gene>
    <name evidence="5" type="ORF">GSD1FS_0851</name>
</gene>
<keyword evidence="6" id="KW-1185">Reference proteome</keyword>
<dbReference type="GO" id="GO:0009313">
    <property type="term" value="P:oligosaccharide catabolic process"/>
    <property type="evidence" value="ECO:0007669"/>
    <property type="project" value="TreeGrafter"/>
</dbReference>
<proteinExistence type="inferred from homology"/>
<evidence type="ECO:0000313" key="5">
    <source>
        <dbReference type="EMBL" id="MUH59522.1"/>
    </source>
</evidence>
<comment type="catalytic activity">
    <reaction evidence="1">
        <text>Hydrolysis of alpha-(2-&gt;3)-, alpha-(2-&gt;6)-, alpha-(2-&gt;8)- glycosidic linkages of terminal sialic acid residues in oligosaccharides, glycoproteins, glycolipids, colominic acid and synthetic substrates.</text>
        <dbReference type="EC" id="3.2.1.18"/>
    </reaction>
</comment>
<comment type="similarity">
    <text evidence="2">Belongs to the glycosyl hydrolase 33 family.</text>
</comment>
<evidence type="ECO:0000259" key="4">
    <source>
        <dbReference type="Pfam" id="PF13088"/>
    </source>
</evidence>
<dbReference type="Proteomes" id="UP000487882">
    <property type="component" value="Unassembled WGS sequence"/>
</dbReference>
<dbReference type="RefSeq" id="WP_246165808.1">
    <property type="nucleotide sequence ID" value="NZ_WNLP01000003.1"/>
</dbReference>
<dbReference type="PANTHER" id="PTHR10628:SF30">
    <property type="entry name" value="EXO-ALPHA-SIALIDASE"/>
    <property type="match status" value="1"/>
</dbReference>
<sequence>MITTANGVVIAGADQRVVIPNDAPTEIHLVIRRSLDSGRTWLPMQTIVAFPEHGMDAPCVTDSCLTYDREHRRVIVLIDHFPGGRGFANAEQGVGLDDHGRLLVHDRDGAVFTVQEDGSVTGADGSVSDYRIDEQGDVTVNGAPAGNIFAKESDDAGQSLLTARTSYLMELHSDDDGATWSKPRFISQMVKEPWMRFMGVSPGNGIQLSQPPYRGRILVPYYCNGTDPKHCIGGVLISDDGGETWSRGVPINEGREMNGEIVHEQTLHDDDADTYESTIVESADGAVTVLYRNQNHAGRVGRSVSRDGGQTWDELEFVESMPEIFSQPNAITLPPSDDDGAWQPGEASDRMVFANASQMRPYRGRGVLRVSDDGGRTWLRHRCFNPYHYVYQCMSVLPDGELGLLWERETAGVYFTRLPLTWLP</sequence>
<dbReference type="EMBL" id="WNLP01000003">
    <property type="protein sequence ID" value="MUH59522.1"/>
    <property type="molecule type" value="Genomic_DNA"/>
</dbReference>
<dbReference type="Pfam" id="PF13088">
    <property type="entry name" value="BNR_2"/>
    <property type="match status" value="1"/>
</dbReference>